<sequence>MNDRHFLRRTCKDSKLSKKSEEAVCVKILERLLVARLGRLLLVVVFCRSPSSPCAPYVSLR</sequence>
<proteinExistence type="predicted"/>
<dbReference type="EMBL" id="BDGG01000014">
    <property type="protein sequence ID" value="GAV07003.1"/>
    <property type="molecule type" value="Genomic_DNA"/>
</dbReference>
<protein>
    <submittedName>
        <fullName evidence="1">Uncharacterized protein</fullName>
    </submittedName>
</protein>
<keyword evidence="2" id="KW-1185">Reference proteome</keyword>
<reference evidence="1 2" key="1">
    <citation type="journal article" date="2016" name="Nat. Commun.">
        <title>Extremotolerant tardigrade genome and improved radiotolerance of human cultured cells by tardigrade-unique protein.</title>
        <authorList>
            <person name="Hashimoto T."/>
            <person name="Horikawa D.D."/>
            <person name="Saito Y."/>
            <person name="Kuwahara H."/>
            <person name="Kozuka-Hata H."/>
            <person name="Shin-I T."/>
            <person name="Minakuchi Y."/>
            <person name="Ohishi K."/>
            <person name="Motoyama A."/>
            <person name="Aizu T."/>
            <person name="Enomoto A."/>
            <person name="Kondo K."/>
            <person name="Tanaka S."/>
            <person name="Hara Y."/>
            <person name="Koshikawa S."/>
            <person name="Sagara H."/>
            <person name="Miura T."/>
            <person name="Yokobori S."/>
            <person name="Miyagawa K."/>
            <person name="Suzuki Y."/>
            <person name="Kubo T."/>
            <person name="Oyama M."/>
            <person name="Kohara Y."/>
            <person name="Fujiyama A."/>
            <person name="Arakawa K."/>
            <person name="Katayama T."/>
            <person name="Toyoda A."/>
            <person name="Kunieda T."/>
        </authorList>
    </citation>
    <scope>NUCLEOTIDE SEQUENCE [LARGE SCALE GENOMIC DNA]</scope>
    <source>
        <strain evidence="1 2">YOKOZUNA-1</strain>
    </source>
</reference>
<evidence type="ECO:0000313" key="1">
    <source>
        <dbReference type="EMBL" id="GAV07003.1"/>
    </source>
</evidence>
<dbReference type="Proteomes" id="UP000186922">
    <property type="component" value="Unassembled WGS sequence"/>
</dbReference>
<comment type="caution">
    <text evidence="1">The sequence shown here is derived from an EMBL/GenBank/DDBJ whole genome shotgun (WGS) entry which is preliminary data.</text>
</comment>
<name>A0A1D1W2P3_RAMVA</name>
<gene>
    <name evidence="1" type="primary">RvY_16903-1</name>
    <name evidence="1" type="synonym">RvY_16903.1</name>
    <name evidence="1" type="ORF">RvY_16903</name>
</gene>
<dbReference type="AlphaFoldDB" id="A0A1D1W2P3"/>
<organism evidence="1 2">
    <name type="scientific">Ramazzottius varieornatus</name>
    <name type="common">Water bear</name>
    <name type="synonym">Tardigrade</name>
    <dbReference type="NCBI Taxonomy" id="947166"/>
    <lineage>
        <taxon>Eukaryota</taxon>
        <taxon>Metazoa</taxon>
        <taxon>Ecdysozoa</taxon>
        <taxon>Tardigrada</taxon>
        <taxon>Eutardigrada</taxon>
        <taxon>Parachela</taxon>
        <taxon>Hypsibioidea</taxon>
        <taxon>Ramazzottiidae</taxon>
        <taxon>Ramazzottius</taxon>
    </lineage>
</organism>
<evidence type="ECO:0000313" key="2">
    <source>
        <dbReference type="Proteomes" id="UP000186922"/>
    </source>
</evidence>
<accession>A0A1D1W2P3</accession>